<evidence type="ECO:0000256" key="1">
    <source>
        <dbReference type="SAM" id="MobiDB-lite"/>
    </source>
</evidence>
<reference evidence="2" key="1">
    <citation type="journal article" date="2020" name="bioRxiv">
        <title>Genomic and phenotypic heterogeneity of clinical isolates of the human pathogens Aspergillus fumigatus, Aspergillus lentulus and Aspergillus fumigatiaffinis.</title>
        <authorList>
            <person name="dos Santos R.A.C."/>
            <person name="Steenwyk J.L."/>
            <person name="Rivero-Menendez O."/>
            <person name="Mead M.E."/>
            <person name="Silva L.P."/>
            <person name="Bastos R.W."/>
            <person name="Alastruey-Izquierdo A."/>
            <person name="Goldman G.H."/>
            <person name="Rokas A."/>
        </authorList>
    </citation>
    <scope>NUCLEOTIDE SEQUENCE</scope>
    <source>
        <strain evidence="2">CNM-CM6805</strain>
    </source>
</reference>
<comment type="caution">
    <text evidence="2">The sequence shown here is derived from an EMBL/GenBank/DDBJ whole genome shotgun (WGS) entry which is preliminary data.</text>
</comment>
<evidence type="ECO:0000313" key="2">
    <source>
        <dbReference type="EMBL" id="KAF4235032.1"/>
    </source>
</evidence>
<dbReference type="EMBL" id="JAAAPX010000063">
    <property type="protein sequence ID" value="KAF4235032.1"/>
    <property type="molecule type" value="Genomic_DNA"/>
</dbReference>
<sequence length="362" mass="41233">MPIYDITHYLPIETLPPPETDKTYYTKPILVLIVSLRVNTWNKYLSLIRKLQREARLLCVTNVYDLNELVDEHGDEIAGFIVTTGDIMLAEEYAPVLHPRHNSNNPTPNLSSNSHSNKIETKEGMIEGLPTRLSTLLKHPSAEHNTYSLIFAFEFPRAAAKYPTSFTACMQTHFGVSWTIAGTSRQRVAMELQTHIPGMLAARNYRRWFHIRGVFLRGVPRQEKVLVSCEDGEVEFGEGERMNRWTRWHRRLWIETPDTVVWEWDEIQSEGEVAGDEEGYLGDSEEMDEDDDEDDEDGDGEDEDEKLRADCPAAIHEIKTANETETEAGEGSYVAFIGHLEDSRSMAPLILGICGIEMDDTE</sequence>
<evidence type="ECO:0000313" key="3">
    <source>
        <dbReference type="Proteomes" id="UP000653565"/>
    </source>
</evidence>
<dbReference type="AlphaFoldDB" id="A0A8H4GQ90"/>
<name>A0A8H4GQ90_9EURO</name>
<gene>
    <name evidence="2" type="ORF">CNMCM6805_008341</name>
</gene>
<reference evidence="2" key="2">
    <citation type="submission" date="2020-04" db="EMBL/GenBank/DDBJ databases">
        <authorList>
            <person name="Santos R.A.C."/>
            <person name="Steenwyk J.L."/>
            <person name="Rivero-Menendez O."/>
            <person name="Mead M.E."/>
            <person name="Silva L.P."/>
            <person name="Bastos R.W."/>
            <person name="Alastruey-Izquierdo A."/>
            <person name="Goldman G.H."/>
            <person name="Rokas A."/>
        </authorList>
    </citation>
    <scope>NUCLEOTIDE SEQUENCE</scope>
    <source>
        <strain evidence="2">CNM-CM6805</strain>
    </source>
</reference>
<proteinExistence type="predicted"/>
<keyword evidence="3" id="KW-1185">Reference proteome</keyword>
<feature type="region of interest" description="Disordered" evidence="1">
    <location>
        <begin position="272"/>
        <end position="310"/>
    </location>
</feature>
<dbReference type="OrthoDB" id="4497138at2759"/>
<protein>
    <submittedName>
        <fullName evidence="2">Uncharacterized protein</fullName>
    </submittedName>
</protein>
<accession>A0A8H4GQ90</accession>
<dbReference type="Proteomes" id="UP000653565">
    <property type="component" value="Unassembled WGS sequence"/>
</dbReference>
<feature type="compositionally biased region" description="Acidic residues" evidence="1">
    <location>
        <begin position="272"/>
        <end position="304"/>
    </location>
</feature>
<organism evidence="2 3">
    <name type="scientific">Aspergillus fumigatiaffinis</name>
    <dbReference type="NCBI Taxonomy" id="340414"/>
    <lineage>
        <taxon>Eukaryota</taxon>
        <taxon>Fungi</taxon>
        <taxon>Dikarya</taxon>
        <taxon>Ascomycota</taxon>
        <taxon>Pezizomycotina</taxon>
        <taxon>Eurotiomycetes</taxon>
        <taxon>Eurotiomycetidae</taxon>
        <taxon>Eurotiales</taxon>
        <taxon>Aspergillaceae</taxon>
        <taxon>Aspergillus</taxon>
        <taxon>Aspergillus subgen. Fumigati</taxon>
    </lineage>
</organism>